<evidence type="ECO:0000313" key="9">
    <source>
        <dbReference type="RefSeq" id="XP_025417790.1"/>
    </source>
</evidence>
<feature type="transmembrane region" description="Helical" evidence="5">
    <location>
        <begin position="52"/>
        <end position="75"/>
    </location>
</feature>
<feature type="transmembrane region" description="Helical" evidence="5">
    <location>
        <begin position="213"/>
        <end position="236"/>
    </location>
</feature>
<evidence type="ECO:0000313" key="7">
    <source>
        <dbReference type="Proteomes" id="UP000694846"/>
    </source>
</evidence>
<feature type="transmembrane region" description="Helical" evidence="5">
    <location>
        <begin position="143"/>
        <end position="164"/>
    </location>
</feature>
<keyword evidence="2 5" id="KW-0812">Transmembrane</keyword>
<feature type="transmembrane region" description="Helical" evidence="5">
    <location>
        <begin position="436"/>
        <end position="455"/>
    </location>
</feature>
<gene>
    <name evidence="8 9 10" type="primary">LOC112688685</name>
</gene>
<evidence type="ECO:0000259" key="6">
    <source>
        <dbReference type="Pfam" id="PF01490"/>
    </source>
</evidence>
<dbReference type="RefSeq" id="XP_025417791.1">
    <property type="nucleotide sequence ID" value="XM_025562006.1"/>
</dbReference>
<dbReference type="RefSeq" id="XP_025417789.1">
    <property type="nucleotide sequence ID" value="XM_025562004.1"/>
</dbReference>
<feature type="transmembrane region" description="Helical" evidence="5">
    <location>
        <begin position="461"/>
        <end position="484"/>
    </location>
</feature>
<proteinExistence type="predicted"/>
<feature type="domain" description="Amino acid transporter transmembrane" evidence="6">
    <location>
        <begin position="49"/>
        <end position="489"/>
    </location>
</feature>
<evidence type="ECO:0000256" key="5">
    <source>
        <dbReference type="SAM" id="Phobius"/>
    </source>
</evidence>
<name>A0A8B8G3H8_9HEMI</name>
<evidence type="ECO:0000256" key="1">
    <source>
        <dbReference type="ARBA" id="ARBA00004141"/>
    </source>
</evidence>
<protein>
    <submittedName>
        <fullName evidence="8 9">Proton-coupled amino acid transporter-like protein pathetic</fullName>
    </submittedName>
</protein>
<evidence type="ECO:0000256" key="3">
    <source>
        <dbReference type="ARBA" id="ARBA00022989"/>
    </source>
</evidence>
<sequence length="592" mass="65435">MANIINLTRNNVDNSSVINDRVGVERYCDKDDKQQLSYNPFQMRDKSSTTTAIGALLHLMKSSLGTGILAMPNAFKNGGLIFGLFGTLAIGVLCAHCIYLLILCSQTLARRIRRPALGFADTAYVAINSGPRRFRAWSSVAKSFVNAALFCTYYFGNCVYVLLISTSFKQVADNHTSPEWHFSIRTWILGLALPLLPLGVIRTLKVLVPLSAIATAFILVGLGCTITWVVTGISPFVDNKTLAASVALPDIGSRPWIAPITQIPLFFATGVFAMEGIGTVLPIENSMRKPKYFLHGRPCGVLNFAMMITVPFYAAIGFLGYLRFGNTTEGSITLNLPNDLFSEIVKMLVTLSIIFSYGLQFCVPSEIVWDSLEPWLRKYKQNAKYSTSTNSKVETDVVSNNDTINTVISTASTMSYETIERPEVELEQKETPMNGAYYIMRAIMVIITFFIAAIVPNLAPVISLFGAVFFSILGLLCPAVIHLFTFWEQCDYWDGDDYEKSNDKKLNKQKYVTATFDDIDLKHCDNLQENNSKLAGETKGMSWLTVIKDCIIILFALFTLFAGAHASLVDIVAFYGSVDIIQAINSTAIPTI</sequence>
<dbReference type="GO" id="GO:0015179">
    <property type="term" value="F:L-amino acid transmembrane transporter activity"/>
    <property type="evidence" value="ECO:0007669"/>
    <property type="project" value="TreeGrafter"/>
</dbReference>
<reference evidence="8 9" key="1">
    <citation type="submission" date="2025-04" db="UniProtKB">
        <authorList>
            <consortium name="RefSeq"/>
        </authorList>
    </citation>
    <scope>IDENTIFICATION</scope>
    <source>
        <tissue evidence="8 9">Whole body</tissue>
    </source>
</reference>
<dbReference type="GO" id="GO:0005774">
    <property type="term" value="C:vacuolar membrane"/>
    <property type="evidence" value="ECO:0007669"/>
    <property type="project" value="TreeGrafter"/>
</dbReference>
<keyword evidence="7" id="KW-1185">Reference proteome</keyword>
<dbReference type="PANTHER" id="PTHR22950:SF494">
    <property type="entry name" value="GH04538P"/>
    <property type="match status" value="1"/>
</dbReference>
<dbReference type="AlphaFoldDB" id="A0A8B8G3H8"/>
<dbReference type="Proteomes" id="UP000694846">
    <property type="component" value="Unplaced"/>
</dbReference>
<dbReference type="PANTHER" id="PTHR22950">
    <property type="entry name" value="AMINO ACID TRANSPORTER"/>
    <property type="match status" value="1"/>
</dbReference>
<keyword evidence="4 5" id="KW-0472">Membrane</keyword>
<evidence type="ECO:0000256" key="2">
    <source>
        <dbReference type="ARBA" id="ARBA00022692"/>
    </source>
</evidence>
<keyword evidence="3 5" id="KW-1133">Transmembrane helix</keyword>
<organism evidence="7 8">
    <name type="scientific">Sipha flava</name>
    <name type="common">yellow sugarcane aphid</name>
    <dbReference type="NCBI Taxonomy" id="143950"/>
    <lineage>
        <taxon>Eukaryota</taxon>
        <taxon>Metazoa</taxon>
        <taxon>Ecdysozoa</taxon>
        <taxon>Arthropoda</taxon>
        <taxon>Hexapoda</taxon>
        <taxon>Insecta</taxon>
        <taxon>Pterygota</taxon>
        <taxon>Neoptera</taxon>
        <taxon>Paraneoptera</taxon>
        <taxon>Hemiptera</taxon>
        <taxon>Sternorrhyncha</taxon>
        <taxon>Aphidomorpha</taxon>
        <taxon>Aphidoidea</taxon>
        <taxon>Aphididae</taxon>
        <taxon>Sipha</taxon>
    </lineage>
</organism>
<evidence type="ECO:0000256" key="4">
    <source>
        <dbReference type="ARBA" id="ARBA00023136"/>
    </source>
</evidence>
<feature type="transmembrane region" description="Helical" evidence="5">
    <location>
        <begin position="184"/>
        <end position="201"/>
    </location>
</feature>
<feature type="transmembrane region" description="Helical" evidence="5">
    <location>
        <begin position="344"/>
        <end position="369"/>
    </location>
</feature>
<evidence type="ECO:0000313" key="10">
    <source>
        <dbReference type="RefSeq" id="XP_025417791.1"/>
    </source>
</evidence>
<dbReference type="RefSeq" id="XP_025417790.1">
    <property type="nucleotide sequence ID" value="XM_025562005.1"/>
</dbReference>
<dbReference type="Pfam" id="PF01490">
    <property type="entry name" value="Aa_trans"/>
    <property type="match status" value="1"/>
</dbReference>
<feature type="transmembrane region" description="Helical" evidence="5">
    <location>
        <begin position="256"/>
        <end position="281"/>
    </location>
</feature>
<accession>A0A8B8G3H8</accession>
<feature type="transmembrane region" description="Helical" evidence="5">
    <location>
        <begin position="551"/>
        <end position="576"/>
    </location>
</feature>
<evidence type="ECO:0000313" key="8">
    <source>
        <dbReference type="RefSeq" id="XP_025417789.1"/>
    </source>
</evidence>
<feature type="transmembrane region" description="Helical" evidence="5">
    <location>
        <begin position="81"/>
        <end position="104"/>
    </location>
</feature>
<feature type="transmembrane region" description="Helical" evidence="5">
    <location>
        <begin position="301"/>
        <end position="324"/>
    </location>
</feature>
<dbReference type="GeneID" id="112688685"/>
<comment type="subcellular location">
    <subcellularLocation>
        <location evidence="1">Membrane</location>
        <topology evidence="1">Multi-pass membrane protein</topology>
    </subcellularLocation>
</comment>
<dbReference type="OrthoDB" id="1684102at2759"/>
<dbReference type="InterPro" id="IPR013057">
    <property type="entry name" value="AA_transpt_TM"/>
</dbReference>